<evidence type="ECO:0008006" key="5">
    <source>
        <dbReference type="Google" id="ProtNLM"/>
    </source>
</evidence>
<dbReference type="Gene3D" id="3.30.420.10">
    <property type="entry name" value="Ribonuclease H-like superfamily/Ribonuclease H"/>
    <property type="match status" value="1"/>
</dbReference>
<evidence type="ECO:0000256" key="2">
    <source>
        <dbReference type="ARBA" id="ARBA00022790"/>
    </source>
</evidence>
<dbReference type="GO" id="GO:0008180">
    <property type="term" value="C:COP9 signalosome"/>
    <property type="evidence" value="ECO:0007669"/>
    <property type="project" value="UniProtKB-KW"/>
</dbReference>
<dbReference type="EMBL" id="KQ977279">
    <property type="protein sequence ID" value="KYN03985.1"/>
    <property type="molecule type" value="Genomic_DNA"/>
</dbReference>
<dbReference type="STRING" id="456900.A0A195CTI6"/>
<organism evidence="3 4">
    <name type="scientific">Cyphomyrmex costatus</name>
    <dbReference type="NCBI Taxonomy" id="456900"/>
    <lineage>
        <taxon>Eukaryota</taxon>
        <taxon>Metazoa</taxon>
        <taxon>Ecdysozoa</taxon>
        <taxon>Arthropoda</taxon>
        <taxon>Hexapoda</taxon>
        <taxon>Insecta</taxon>
        <taxon>Pterygota</taxon>
        <taxon>Neoptera</taxon>
        <taxon>Endopterygota</taxon>
        <taxon>Hymenoptera</taxon>
        <taxon>Apocrita</taxon>
        <taxon>Aculeata</taxon>
        <taxon>Formicoidea</taxon>
        <taxon>Formicidae</taxon>
        <taxon>Myrmicinae</taxon>
        <taxon>Cyphomyrmex</taxon>
    </lineage>
</organism>
<dbReference type="GO" id="GO:0003676">
    <property type="term" value="F:nucleic acid binding"/>
    <property type="evidence" value="ECO:0007669"/>
    <property type="project" value="InterPro"/>
</dbReference>
<keyword evidence="4" id="KW-1185">Reference proteome</keyword>
<sequence length="122" mass="14082">MKPTLVADEMFPEGAGPYVELEEQLAETLNVTQAAISKRGDEKWIFFDNAEKPFVAQRSTSRHKTCQENVRSILLGVLYHAAYLPDCAPSDYHLFSFFRHGIHLLSERWEKVVSNDGQYFDW</sequence>
<gene>
    <name evidence="3" type="ORF">ALC62_04749</name>
</gene>
<evidence type="ECO:0000313" key="3">
    <source>
        <dbReference type="EMBL" id="KYN03985.1"/>
    </source>
</evidence>
<dbReference type="AlphaFoldDB" id="A0A195CTI6"/>
<dbReference type="InterPro" id="IPR029391">
    <property type="entry name" value="CSN9_metazoa"/>
</dbReference>
<dbReference type="Proteomes" id="UP000078542">
    <property type="component" value="Unassembled WGS sequence"/>
</dbReference>
<reference evidence="3 4" key="1">
    <citation type="submission" date="2016-03" db="EMBL/GenBank/DDBJ databases">
        <title>Cyphomyrmex costatus WGS genome.</title>
        <authorList>
            <person name="Nygaard S."/>
            <person name="Hu H."/>
            <person name="Boomsma J."/>
            <person name="Zhang G."/>
        </authorList>
    </citation>
    <scope>NUCLEOTIDE SEQUENCE [LARGE SCALE GENOMIC DNA]</scope>
    <source>
        <strain evidence="3">MS0001</strain>
        <tissue evidence="3">Whole body</tissue>
    </source>
</reference>
<evidence type="ECO:0000313" key="4">
    <source>
        <dbReference type="Proteomes" id="UP000078542"/>
    </source>
</evidence>
<name>A0A195CTI6_9HYME</name>
<accession>A0A195CTI6</accession>
<keyword evidence="2" id="KW-0736">Signalosome</keyword>
<proteinExistence type="inferred from homology"/>
<evidence type="ECO:0000256" key="1">
    <source>
        <dbReference type="ARBA" id="ARBA00009162"/>
    </source>
</evidence>
<comment type="similarity">
    <text evidence="1">Belongs to the CSN9 family.</text>
</comment>
<protein>
    <recommendedName>
        <fullName evidence="5">Mariner Mos1 transposase</fullName>
    </recommendedName>
</protein>
<dbReference type="Pfam" id="PF15004">
    <property type="entry name" value="MYEOV2"/>
    <property type="match status" value="1"/>
</dbReference>
<dbReference type="InterPro" id="IPR036397">
    <property type="entry name" value="RNaseH_sf"/>
</dbReference>